<evidence type="ECO:0000313" key="2">
    <source>
        <dbReference type="EMBL" id="CAD5214954.1"/>
    </source>
</evidence>
<dbReference type="EMBL" id="CAJFCW020000003">
    <property type="protein sequence ID" value="CAG9103437.1"/>
    <property type="molecule type" value="Genomic_DNA"/>
</dbReference>
<gene>
    <name evidence="2" type="ORF">BOKJ2_LOCUS5851</name>
</gene>
<dbReference type="Proteomes" id="UP000783686">
    <property type="component" value="Unassembled WGS sequence"/>
</dbReference>
<organism evidence="2 3">
    <name type="scientific">Bursaphelenchus okinawaensis</name>
    <dbReference type="NCBI Taxonomy" id="465554"/>
    <lineage>
        <taxon>Eukaryota</taxon>
        <taxon>Metazoa</taxon>
        <taxon>Ecdysozoa</taxon>
        <taxon>Nematoda</taxon>
        <taxon>Chromadorea</taxon>
        <taxon>Rhabditida</taxon>
        <taxon>Tylenchina</taxon>
        <taxon>Tylenchomorpha</taxon>
        <taxon>Aphelenchoidea</taxon>
        <taxon>Aphelenchoididae</taxon>
        <taxon>Bursaphelenchus</taxon>
    </lineage>
</organism>
<feature type="compositionally biased region" description="Basic and acidic residues" evidence="1">
    <location>
        <begin position="67"/>
        <end position="86"/>
    </location>
</feature>
<reference evidence="2" key="1">
    <citation type="submission" date="2020-09" db="EMBL/GenBank/DDBJ databases">
        <authorList>
            <person name="Kikuchi T."/>
        </authorList>
    </citation>
    <scope>NUCLEOTIDE SEQUENCE</scope>
    <source>
        <strain evidence="2">SH1</strain>
    </source>
</reference>
<name>A0A811KII6_9BILA</name>
<evidence type="ECO:0000313" key="3">
    <source>
        <dbReference type="Proteomes" id="UP000614601"/>
    </source>
</evidence>
<dbReference type="EMBL" id="CAJFDH010000003">
    <property type="protein sequence ID" value="CAD5214954.1"/>
    <property type="molecule type" value="Genomic_DNA"/>
</dbReference>
<protein>
    <submittedName>
        <fullName evidence="2">Uncharacterized protein</fullName>
    </submittedName>
</protein>
<feature type="region of interest" description="Disordered" evidence="1">
    <location>
        <begin position="1"/>
        <end position="28"/>
    </location>
</feature>
<dbReference type="Proteomes" id="UP000614601">
    <property type="component" value="Unassembled WGS sequence"/>
</dbReference>
<keyword evidence="3" id="KW-1185">Reference proteome</keyword>
<proteinExistence type="predicted"/>
<evidence type="ECO:0000256" key="1">
    <source>
        <dbReference type="SAM" id="MobiDB-lite"/>
    </source>
</evidence>
<feature type="region of interest" description="Disordered" evidence="1">
    <location>
        <begin position="65"/>
        <end position="105"/>
    </location>
</feature>
<accession>A0A811KII6</accession>
<feature type="compositionally biased region" description="Basic and acidic residues" evidence="1">
    <location>
        <begin position="10"/>
        <end position="19"/>
    </location>
</feature>
<dbReference type="AlphaFoldDB" id="A0A811KII6"/>
<comment type="caution">
    <text evidence="2">The sequence shown here is derived from an EMBL/GenBank/DDBJ whole genome shotgun (WGS) entry which is preliminary data.</text>
</comment>
<dbReference type="OrthoDB" id="10482591at2759"/>
<sequence length="105" mass="11755">MSHTPSVSCESRHPIKKSELTPATGGNTMQDYFVRQLRNYGDKKTKQEFRKATIPVTPKFATNRISRRTDEFAERPTISADDRERSMSSSVSIPSQNTTTASSDA</sequence>
<feature type="compositionally biased region" description="Polar residues" evidence="1">
    <location>
        <begin position="87"/>
        <end position="105"/>
    </location>
</feature>